<proteinExistence type="predicted"/>
<keyword evidence="2" id="KW-1185">Reference proteome</keyword>
<dbReference type="Proteomes" id="UP001634007">
    <property type="component" value="Unassembled WGS sequence"/>
</dbReference>
<name>A0ABD3ITH8_EUCGL</name>
<protein>
    <submittedName>
        <fullName evidence="1">Uncharacterized protein</fullName>
    </submittedName>
</protein>
<gene>
    <name evidence="1" type="ORF">ACJRO7_008814</name>
</gene>
<dbReference type="AlphaFoldDB" id="A0ABD3ITH8"/>
<evidence type="ECO:0000313" key="2">
    <source>
        <dbReference type="Proteomes" id="UP001634007"/>
    </source>
</evidence>
<accession>A0ABD3ITH8</accession>
<comment type="caution">
    <text evidence="1">The sequence shown here is derived from an EMBL/GenBank/DDBJ whole genome shotgun (WGS) entry which is preliminary data.</text>
</comment>
<evidence type="ECO:0000313" key="1">
    <source>
        <dbReference type="EMBL" id="KAL3717295.1"/>
    </source>
</evidence>
<sequence length="49" mass="5481">MAKGIEGSMSPWMEVAPALLVPALDRSFRRTTLEMIAEDQEAEDLDDDE</sequence>
<dbReference type="EMBL" id="JBJKBG010000011">
    <property type="protein sequence ID" value="KAL3717295.1"/>
    <property type="molecule type" value="Genomic_DNA"/>
</dbReference>
<organism evidence="1 2">
    <name type="scientific">Eucalyptus globulus</name>
    <name type="common">Tasmanian blue gum</name>
    <dbReference type="NCBI Taxonomy" id="34317"/>
    <lineage>
        <taxon>Eukaryota</taxon>
        <taxon>Viridiplantae</taxon>
        <taxon>Streptophyta</taxon>
        <taxon>Embryophyta</taxon>
        <taxon>Tracheophyta</taxon>
        <taxon>Spermatophyta</taxon>
        <taxon>Magnoliopsida</taxon>
        <taxon>eudicotyledons</taxon>
        <taxon>Gunneridae</taxon>
        <taxon>Pentapetalae</taxon>
        <taxon>rosids</taxon>
        <taxon>malvids</taxon>
        <taxon>Myrtales</taxon>
        <taxon>Myrtaceae</taxon>
        <taxon>Myrtoideae</taxon>
        <taxon>Eucalypteae</taxon>
        <taxon>Eucalyptus</taxon>
    </lineage>
</organism>
<reference evidence="1 2" key="1">
    <citation type="submission" date="2024-11" db="EMBL/GenBank/DDBJ databases">
        <title>Chromosome-level genome assembly of Eucalyptus globulus Labill. provides insights into its genome evolution.</title>
        <authorList>
            <person name="Li X."/>
        </authorList>
    </citation>
    <scope>NUCLEOTIDE SEQUENCE [LARGE SCALE GENOMIC DNA]</scope>
    <source>
        <strain evidence="1">CL2024</strain>
        <tissue evidence="1">Fresh tender leaves</tissue>
    </source>
</reference>